<evidence type="ECO:0000256" key="5">
    <source>
        <dbReference type="ARBA" id="ARBA00093797"/>
    </source>
</evidence>
<dbReference type="InterPro" id="IPR008622">
    <property type="entry name" value="FliT"/>
</dbReference>
<organism evidence="7 8">
    <name type="scientific">Vreelandella subglaciescola</name>
    <dbReference type="NCBI Taxonomy" id="29571"/>
    <lineage>
        <taxon>Bacteria</taxon>
        <taxon>Pseudomonadati</taxon>
        <taxon>Pseudomonadota</taxon>
        <taxon>Gammaproteobacteria</taxon>
        <taxon>Oceanospirillales</taxon>
        <taxon>Halomonadaceae</taxon>
        <taxon>Vreelandella</taxon>
    </lineage>
</organism>
<protein>
    <recommendedName>
        <fullName evidence="5">Flagellar protein FliT</fullName>
    </recommendedName>
</protein>
<keyword evidence="7" id="KW-0966">Cell projection</keyword>
<proteinExistence type="predicted"/>
<dbReference type="OrthoDB" id="6238322at2"/>
<name>A0A1M7HG99_9GAMM</name>
<keyword evidence="7" id="KW-0969">Cilium</keyword>
<evidence type="ECO:0000313" key="7">
    <source>
        <dbReference type="EMBL" id="SHM27479.1"/>
    </source>
</evidence>
<evidence type="ECO:0000313" key="8">
    <source>
        <dbReference type="Proteomes" id="UP000190911"/>
    </source>
</evidence>
<keyword evidence="7" id="KW-0282">Flagellum</keyword>
<accession>A0A1M7HG99</accession>
<dbReference type="GO" id="GO:0044781">
    <property type="term" value="P:bacterial-type flagellum organization"/>
    <property type="evidence" value="ECO:0007669"/>
    <property type="project" value="UniProtKB-KW"/>
</dbReference>
<gene>
    <name evidence="7" type="ORF">SAMN05878437_2116</name>
</gene>
<dbReference type="AlphaFoldDB" id="A0A1M7HG99"/>
<evidence type="ECO:0000256" key="4">
    <source>
        <dbReference type="ARBA" id="ARBA00023186"/>
    </source>
</evidence>
<feature type="region of interest" description="Disordered" evidence="6">
    <location>
        <begin position="112"/>
        <end position="137"/>
    </location>
</feature>
<dbReference type="STRING" id="29571.SAMN05878437_2116"/>
<dbReference type="InParanoid" id="A0A1M7HG99"/>
<dbReference type="Gene3D" id="1.20.58.380">
    <property type="entry name" value="Flagellar protein flit"/>
    <property type="match status" value="1"/>
</dbReference>
<dbReference type="Pfam" id="PF05400">
    <property type="entry name" value="FliT"/>
    <property type="match status" value="1"/>
</dbReference>
<reference evidence="7 8" key="1">
    <citation type="submission" date="2016-11" db="EMBL/GenBank/DDBJ databases">
        <authorList>
            <person name="Jaros S."/>
            <person name="Januszkiewicz K."/>
            <person name="Wedrychowicz H."/>
        </authorList>
    </citation>
    <scope>NUCLEOTIDE SEQUENCE [LARGE SCALE GENOMIC DNA]</scope>
    <source>
        <strain evidence="7 8">ACAM 12</strain>
    </source>
</reference>
<feature type="compositionally biased region" description="Basic and acidic residues" evidence="6">
    <location>
        <begin position="126"/>
        <end position="137"/>
    </location>
</feature>
<dbReference type="FunCoup" id="A0A1M7HG99">
    <property type="interactions" value="69"/>
</dbReference>
<keyword evidence="2" id="KW-0963">Cytoplasm</keyword>
<evidence type="ECO:0000256" key="2">
    <source>
        <dbReference type="ARBA" id="ARBA00022490"/>
    </source>
</evidence>
<keyword evidence="4" id="KW-0143">Chaperone</keyword>
<keyword evidence="8" id="KW-1185">Reference proteome</keyword>
<evidence type="ECO:0000256" key="3">
    <source>
        <dbReference type="ARBA" id="ARBA00022795"/>
    </source>
</evidence>
<keyword evidence="3" id="KW-1005">Bacterial flagellum biogenesis</keyword>
<dbReference type="Proteomes" id="UP000190911">
    <property type="component" value="Chromosome I"/>
</dbReference>
<sequence>MNPSTSADDAMTQQTLLDAYATLLDSAAHMHELASAEQWAELIEQRTQYVMLVDKLRHLDAGVALDADGQQRKAELLERILEHDATVRRQLVARRDELSKLIDVSERERRLHRAYGPQQGATDAFYTHHEDDVKRTT</sequence>
<evidence type="ECO:0000256" key="1">
    <source>
        <dbReference type="ARBA" id="ARBA00004514"/>
    </source>
</evidence>
<dbReference type="EMBL" id="LT670847">
    <property type="protein sequence ID" value="SHM27479.1"/>
    <property type="molecule type" value="Genomic_DNA"/>
</dbReference>
<dbReference type="RefSeq" id="WP_079553473.1">
    <property type="nucleotide sequence ID" value="NZ_LT670847.1"/>
</dbReference>
<evidence type="ECO:0000256" key="6">
    <source>
        <dbReference type="SAM" id="MobiDB-lite"/>
    </source>
</evidence>
<comment type="subcellular location">
    <subcellularLocation>
        <location evidence="1">Cytoplasm</location>
        <location evidence="1">Cytosol</location>
    </subcellularLocation>
</comment>